<dbReference type="PANTHER" id="PTHR30441">
    <property type="entry name" value="DUF748 DOMAIN-CONTAINING PROTEIN"/>
    <property type="match status" value="1"/>
</dbReference>
<keyword evidence="1" id="KW-1133">Transmembrane helix</keyword>
<dbReference type="RefSeq" id="WP_145022849.1">
    <property type="nucleotide sequence ID" value="NZ_VLLN01000013.1"/>
</dbReference>
<evidence type="ECO:0000313" key="2">
    <source>
        <dbReference type="EMBL" id="TWJ18847.1"/>
    </source>
</evidence>
<keyword evidence="1" id="KW-0472">Membrane</keyword>
<reference evidence="2 3" key="1">
    <citation type="submission" date="2019-07" db="EMBL/GenBank/DDBJ databases">
        <title>Genomic Encyclopedia of Archaeal and Bacterial Type Strains, Phase II (KMG-II): from individual species to whole genera.</title>
        <authorList>
            <person name="Goeker M."/>
        </authorList>
    </citation>
    <scope>NUCLEOTIDE SEQUENCE [LARGE SCALE GENOMIC DNA]</scope>
    <source>
        <strain evidence="2 3">ATCC BAA-1139</strain>
    </source>
</reference>
<feature type="transmembrane region" description="Helical" evidence="1">
    <location>
        <begin position="15"/>
        <end position="37"/>
    </location>
</feature>
<dbReference type="InterPro" id="IPR052894">
    <property type="entry name" value="AsmA-related"/>
</dbReference>
<dbReference type="AlphaFoldDB" id="A0A562VM85"/>
<dbReference type="PANTHER" id="PTHR30441:SF4">
    <property type="entry name" value="PROTEIN ASMA"/>
    <property type="match status" value="1"/>
</dbReference>
<accession>A0A562VM85</accession>
<proteinExistence type="predicted"/>
<dbReference type="Proteomes" id="UP000319449">
    <property type="component" value="Unassembled WGS sequence"/>
</dbReference>
<dbReference type="GO" id="GO:0090313">
    <property type="term" value="P:regulation of protein targeting to membrane"/>
    <property type="evidence" value="ECO:0007669"/>
    <property type="project" value="TreeGrafter"/>
</dbReference>
<name>A0A562VM85_9BACT</name>
<dbReference type="GO" id="GO:0005886">
    <property type="term" value="C:plasma membrane"/>
    <property type="evidence" value="ECO:0007669"/>
    <property type="project" value="TreeGrafter"/>
</dbReference>
<gene>
    <name evidence="2" type="ORF">JN12_02297</name>
</gene>
<keyword evidence="3" id="KW-1185">Reference proteome</keyword>
<protein>
    <recommendedName>
        <fullName evidence="4">Dicarboxylate transport domain-containing protein</fullName>
    </recommendedName>
</protein>
<dbReference type="OrthoDB" id="5393101at2"/>
<evidence type="ECO:0008006" key="4">
    <source>
        <dbReference type="Google" id="ProtNLM"/>
    </source>
</evidence>
<dbReference type="EMBL" id="VLLN01000013">
    <property type="protein sequence ID" value="TWJ18847.1"/>
    <property type="molecule type" value="Genomic_DNA"/>
</dbReference>
<comment type="caution">
    <text evidence="2">The sequence shown here is derived from an EMBL/GenBank/DDBJ whole genome shotgun (WGS) entry which is preliminary data.</text>
</comment>
<sequence>MSDPSHPSSRRRRPFVRCVVLFLVLLGGGFLALKLYLLSPLAPRQLGSILTAQIGQPVSIAGLRLSLNGVVVDGLCIDNPPGFGGQPLLAVGSIRIVPAWADLAVGRYRLASVRIAGVRVALVKNRAGVWNFTGLTRRPKKPGKGAELLVDRLEMADAACSVAGQWAEHVAVTITGLASRGSRPMTFGISGRVDGTQLALSGDGRLGDRPEVRFTVSAPDIVLPAAVREGKALAMDGAAGSLLLHGRFGNGLLALDGTLALHGGTVNLKGAKVPVAADFAIRGGYRMTDDTAILESLRLSLAGRPVVEASGTVAAVRSERRGKGTLSWRQASLAELSSLLPARLRRDLMVAGTLVPGTLRLAGNRKDGVTAGGGRVVVRDVTLHKGERLVVSGLAADLETRRVAAGWAVSGDIRTVSRDRGAVLEEVTLPVRVSLTNRFALQAADVAAFKGRLAGAPVSGSASYRPGDQEPLRLTVVARPIPLRDLSGLLPNERLQLQDGSGDLSLQLAGRTPRDCRGAFTLRVTGLAASNGGRQFAAGSAVAGGVVTVAAGVPSLAGNLAIDQGMMAGKPLAGSTRYTVSPGGFTLSALLLRMAGKELRAAAVAGTVPTSLHRAGETIVPLDLRWSGLAGVSGRYGFTDCRGALQADLHSTGDKRWLAGTAQIAGGQLLVVGTPVGAVSAEAELGEGKLRATLRGSFIEGGVDGSISLDPFAFSRGVTWRSKVGGASLARVATLFPTGKFPWAEGGKIDLQWDGSYCPGEGVGGTIRLAGQEIALADAKGKGIITDGAVRAVADLTGGDLVLREGAVGVGPDLQVSVSGELKRAFAPERSGTFRLTAARTGLNALFDAFANRLPRPLQEATVGGELAAETSIRVAGRTAEVDGTLTLADVQLEIPGQKLVVSGVRGTLPFSLYPSGKGRLPARPATPVSRDNMAALLADARHRLSPAPPFRIAKVRFGPMELNDLQLVVRAGDGLTEISSLVAMLYGGRLYGNGFFRLGEAQRYGGNLLLDDVSLRRLCEVFPAIKGYISGRLDGIVSLAGTAPGSEGLVGFVDLWTRHSRDEQMLVSKEFLQKLAGKKLRGFFFRSDRSYDRGEIAASLESGILTFDRLDLSHTNFFGIKDLSVSVATVQNQISLEHLLSVVKEAASRGKAVSTGSEPPAETEFKWQE</sequence>
<organism evidence="2 3">
    <name type="scientific">Geobacter argillaceus</name>
    <dbReference type="NCBI Taxonomy" id="345631"/>
    <lineage>
        <taxon>Bacteria</taxon>
        <taxon>Pseudomonadati</taxon>
        <taxon>Thermodesulfobacteriota</taxon>
        <taxon>Desulfuromonadia</taxon>
        <taxon>Geobacterales</taxon>
        <taxon>Geobacteraceae</taxon>
        <taxon>Geobacter</taxon>
    </lineage>
</organism>
<evidence type="ECO:0000256" key="1">
    <source>
        <dbReference type="SAM" id="Phobius"/>
    </source>
</evidence>
<evidence type="ECO:0000313" key="3">
    <source>
        <dbReference type="Proteomes" id="UP000319449"/>
    </source>
</evidence>
<keyword evidence="1" id="KW-0812">Transmembrane</keyword>